<dbReference type="FunFam" id="3.40.50.300:FF:000727">
    <property type="entry name" value="Protein SEY1 homolog"/>
    <property type="match status" value="1"/>
</dbReference>
<dbReference type="GeneID" id="14541990"/>
<feature type="domain" description="GB1/RHD3-type G" evidence="10">
    <location>
        <begin position="53"/>
        <end position="282"/>
    </location>
</feature>
<dbReference type="PANTHER" id="PTHR45923:SF2">
    <property type="entry name" value="PROTEIN SEY1"/>
    <property type="match status" value="1"/>
</dbReference>
<keyword evidence="2 8" id="KW-0547">Nucleotide-binding</keyword>
<dbReference type="GO" id="GO:0003924">
    <property type="term" value="F:GTPase activity"/>
    <property type="evidence" value="ECO:0007669"/>
    <property type="project" value="UniProtKB-UniRule"/>
</dbReference>
<comment type="subcellular location">
    <subcellularLocation>
        <location evidence="8">Endoplasmic reticulum membrane</location>
        <topology evidence="8">Multi-pass membrane protein</topology>
    </subcellularLocation>
    <text evidence="8">Enriched in the cortical ER. Concentrated in punctae along the ER tubules.</text>
</comment>
<keyword evidence="4 8" id="KW-0256">Endoplasmic reticulum</keyword>
<comment type="similarity">
    <text evidence="8">Belongs to the TRAFAC class dynamin-like GTPase superfamily. GB1/RHD3 GTPase family. RHD3 subfamily.</text>
</comment>
<dbReference type="PROSITE" id="PS51715">
    <property type="entry name" value="G_GB1_RHD3"/>
    <property type="match status" value="1"/>
</dbReference>
<dbReference type="Pfam" id="PF05879">
    <property type="entry name" value="RHD3_GTPase"/>
    <property type="match status" value="1"/>
</dbReference>
<dbReference type="OrthoDB" id="1597724at2759"/>
<feature type="topological domain" description="Cytoplasmic" evidence="8">
    <location>
        <begin position="746"/>
        <end position="820"/>
    </location>
</feature>
<dbReference type="HOGENOM" id="CLU_011270_0_0_1"/>
<dbReference type="KEGG" id="cot:CORT_0G00180"/>
<keyword evidence="3 8" id="KW-0378">Hydrolase</keyword>
<dbReference type="RefSeq" id="XP_003870837.1">
    <property type="nucleotide sequence ID" value="XM_003870788.1"/>
</dbReference>
<evidence type="ECO:0000256" key="6">
    <source>
        <dbReference type="ARBA" id="ARBA00023134"/>
    </source>
</evidence>
<evidence type="ECO:0000256" key="3">
    <source>
        <dbReference type="ARBA" id="ARBA00022801"/>
    </source>
</evidence>
<evidence type="ECO:0000256" key="5">
    <source>
        <dbReference type="ARBA" id="ARBA00022989"/>
    </source>
</evidence>
<gene>
    <name evidence="8" type="primary">SEY1</name>
    <name evidence="11" type="ORF">CORT_0G00180</name>
</gene>
<keyword evidence="5 8" id="KW-1133">Transmembrane helix</keyword>
<accession>H8X9P3</accession>
<dbReference type="EMBL" id="HE681725">
    <property type="protein sequence ID" value="CCG24709.1"/>
    <property type="molecule type" value="Genomic_DNA"/>
</dbReference>
<keyword evidence="12" id="KW-1185">Reference proteome</keyword>
<organism evidence="11 12">
    <name type="scientific">Candida orthopsilosis (strain 90-125)</name>
    <name type="common">Yeast</name>
    <dbReference type="NCBI Taxonomy" id="1136231"/>
    <lineage>
        <taxon>Eukaryota</taxon>
        <taxon>Fungi</taxon>
        <taxon>Dikarya</taxon>
        <taxon>Ascomycota</taxon>
        <taxon>Saccharomycotina</taxon>
        <taxon>Pichiomycetes</taxon>
        <taxon>Debaryomycetaceae</taxon>
        <taxon>Candida/Lodderomyces clade</taxon>
        <taxon>Candida</taxon>
    </lineage>
</organism>
<protein>
    <submittedName>
        <fullName evidence="11">Nag6 h</fullName>
    </submittedName>
</protein>
<dbReference type="InterPro" id="IPR027417">
    <property type="entry name" value="P-loop_NTPase"/>
</dbReference>
<dbReference type="GO" id="GO:0016320">
    <property type="term" value="P:endoplasmic reticulum membrane fusion"/>
    <property type="evidence" value="ECO:0007669"/>
    <property type="project" value="TreeGrafter"/>
</dbReference>
<evidence type="ECO:0000256" key="1">
    <source>
        <dbReference type="ARBA" id="ARBA00022692"/>
    </source>
</evidence>
<evidence type="ECO:0000313" key="12">
    <source>
        <dbReference type="Proteomes" id="UP000005018"/>
    </source>
</evidence>
<keyword evidence="6 8" id="KW-0342">GTP-binding</keyword>
<feature type="topological domain" description="Cytoplasmic" evidence="8">
    <location>
        <begin position="1"/>
        <end position="700"/>
    </location>
</feature>
<keyword evidence="1 8" id="KW-0812">Transmembrane</keyword>
<dbReference type="InterPro" id="IPR008803">
    <property type="entry name" value="RHD3/Sey1"/>
</dbReference>
<dbReference type="InterPro" id="IPR030386">
    <property type="entry name" value="G_GB1_RHD3_dom"/>
</dbReference>
<sequence length="820" mass="93669">MSEEPLSETSSSSSFVPVDQIHVQDAIQVIDENKKFNDAILDYVSKTSSAHVGHNYHIVAVFGSQSTGKSTLLNNLFNTNFDVMNEYSRQQTTKGIWLAYSPGVSTTSGHVSTKSNILVMDVEGTDGRERGEDQDFERKAALFALSTSEVLILNIWETQVGLYQGANLGLLKTVFEVNITLFGKSKLDSNNDHKVLLLIVIRDHVGTTPVESLAETITQDLKKIWDSLSKPGELSHLKFEDFFDLDFHALNHKILQPKEFSEGIAKLGDRLVKENDLFKPEYHHSIPVEGWTLYAEKCWEQIENNKDLDLPTQQILVAQFKCDEIVEQTYQEFLKKFSELFKEVEKDPSYEDIGAVFVDLKHDVLEEYDYAAAKYNKPVYEQKRVKLESLMHNKYKELFDLYAKQLIETTTASFRSELAALKGKDFVQQSQKLSANVVNVIKTSLGLISLDGAFTYDDTIEQVEKELASTISKQQRIELDSIVNKSAKKLSTNLSKTIQFELNDPSDSTWDKILKQFNFHVNEFTSKYNGDFGLNTSEQDNEEAVKKFKFKSWNNFYDLIHKLIYKERVLDILQTRFDDKFRYDSNGLPKLYQDARELEANFAIAKEHALAVLSILTIAKLSDNSEIVPDFDIFSPMLRSQYLNLKVSQSDDEDEEDDESYSFADIINETEKAQILSKFKKEIDAKFVETKRSIVQHVTQIPYYVYLIIIALGWNEFMAVVRNPFTFALAIVLAASIYILYTLNLLKPAIAVGQRLVDDVVVIAKEKLREVLIDDHEIQARNLDKMTGKVKQASFEDDIERTQEQRNVKDVGDEGEDGTE</sequence>
<dbReference type="CDD" id="cd01851">
    <property type="entry name" value="GBP"/>
    <property type="match status" value="1"/>
</dbReference>
<feature type="transmembrane region" description="Helical" evidence="9">
    <location>
        <begin position="727"/>
        <end position="746"/>
    </location>
</feature>
<dbReference type="GO" id="GO:0005525">
    <property type="term" value="F:GTP binding"/>
    <property type="evidence" value="ECO:0007669"/>
    <property type="project" value="UniProtKB-UniRule"/>
</dbReference>
<feature type="topological domain" description="Lumenal" evidence="8">
    <location>
        <begin position="722"/>
        <end position="724"/>
    </location>
</feature>
<dbReference type="GO" id="GO:0005789">
    <property type="term" value="C:endoplasmic reticulum membrane"/>
    <property type="evidence" value="ECO:0007669"/>
    <property type="project" value="UniProtKB-SubCell"/>
</dbReference>
<dbReference type="AlphaFoldDB" id="H8X9P3"/>
<evidence type="ECO:0000256" key="7">
    <source>
        <dbReference type="ARBA" id="ARBA00023136"/>
    </source>
</evidence>
<keyword evidence="7 8" id="KW-0472">Membrane</keyword>
<proteinExistence type="inferred from homology"/>
<dbReference type="HAMAP" id="MF_03109">
    <property type="entry name" value="Sey1"/>
    <property type="match status" value="1"/>
</dbReference>
<dbReference type="InterPro" id="IPR046758">
    <property type="entry name" value="Sey1/RHD3-like_3HB"/>
</dbReference>
<name>H8X9P3_CANO9</name>
<evidence type="ECO:0000256" key="8">
    <source>
        <dbReference type="HAMAP-Rule" id="MF_03109"/>
    </source>
</evidence>
<dbReference type="Proteomes" id="UP000005018">
    <property type="component" value="Chromosome 7"/>
</dbReference>
<evidence type="ECO:0000259" key="10">
    <source>
        <dbReference type="PROSITE" id="PS51715"/>
    </source>
</evidence>
<dbReference type="Pfam" id="PF20428">
    <property type="entry name" value="Sey1_3HB"/>
    <property type="match status" value="1"/>
</dbReference>
<dbReference type="SUPFAM" id="SSF52540">
    <property type="entry name" value="P-loop containing nucleoside triphosphate hydrolases"/>
    <property type="match status" value="1"/>
</dbReference>
<evidence type="ECO:0000256" key="9">
    <source>
        <dbReference type="SAM" id="Phobius"/>
    </source>
</evidence>
<evidence type="ECO:0000256" key="2">
    <source>
        <dbReference type="ARBA" id="ARBA00022741"/>
    </source>
</evidence>
<reference evidence="11 12" key="1">
    <citation type="journal article" date="2012" name="PLoS ONE">
        <title>Sequence and analysis of the genome of the pathogenic yeast Candida orthopsilosis.</title>
        <authorList>
            <person name="Riccombeni A."/>
            <person name="Vidanes G."/>
            <person name="Proux-Wera E."/>
            <person name="Wolfe K.H."/>
            <person name="Butler G."/>
        </authorList>
    </citation>
    <scope>NUCLEOTIDE SEQUENCE [LARGE SCALE GENOMIC DNA]</scope>
    <source>
        <strain evidence="11 12">Co 90-125</strain>
    </source>
</reference>
<dbReference type="eggNOG" id="KOG2203">
    <property type="taxonomic scope" value="Eukaryota"/>
</dbReference>
<evidence type="ECO:0000313" key="11">
    <source>
        <dbReference type="EMBL" id="CCG24709.1"/>
    </source>
</evidence>
<evidence type="ECO:0000256" key="4">
    <source>
        <dbReference type="ARBA" id="ARBA00022824"/>
    </source>
</evidence>
<dbReference type="Gene3D" id="3.40.50.300">
    <property type="entry name" value="P-loop containing nucleotide triphosphate hydrolases"/>
    <property type="match status" value="1"/>
</dbReference>
<dbReference type="PANTHER" id="PTHR45923">
    <property type="entry name" value="PROTEIN SEY1"/>
    <property type="match status" value="1"/>
</dbReference>
<feature type="binding site" evidence="8">
    <location>
        <begin position="63"/>
        <end position="70"/>
    </location>
    <ligand>
        <name>GTP</name>
        <dbReference type="ChEBI" id="CHEBI:37565"/>
    </ligand>
</feature>